<comment type="catalytic activity">
    <reaction evidence="8">
        <text>apo-[ACP] + acetyl-CoA = acetyl-[ACP] + adenosine 3',5'-bisphosphate + H(+)</text>
        <dbReference type="Rhea" id="RHEA:46564"/>
        <dbReference type="Rhea" id="RHEA-COMP:9621"/>
        <dbReference type="Rhea" id="RHEA-COMP:9690"/>
        <dbReference type="ChEBI" id="CHEBI:15378"/>
        <dbReference type="ChEBI" id="CHEBI:29999"/>
        <dbReference type="ChEBI" id="CHEBI:57288"/>
        <dbReference type="ChEBI" id="CHEBI:58343"/>
        <dbReference type="ChEBI" id="CHEBI:78446"/>
    </reaction>
    <physiologicalReaction direction="left-to-right" evidence="8">
        <dbReference type="Rhea" id="RHEA:46565"/>
    </physiologicalReaction>
</comment>
<dbReference type="SUPFAM" id="SSF56214">
    <property type="entry name" value="4'-phosphopantetheinyl transferase"/>
    <property type="match status" value="2"/>
</dbReference>
<evidence type="ECO:0000256" key="5">
    <source>
        <dbReference type="ARBA" id="ARBA00030484"/>
    </source>
</evidence>
<evidence type="ECO:0000256" key="2">
    <source>
        <dbReference type="ARBA" id="ARBA00013172"/>
    </source>
</evidence>
<reference evidence="11" key="2">
    <citation type="submission" date="2025-05" db="UniProtKB">
        <authorList>
            <consortium name="EnsemblMetazoa"/>
        </authorList>
    </citation>
    <scope>IDENTIFICATION</scope>
    <source>
        <strain evidence="11">Foshan</strain>
    </source>
</reference>
<comment type="similarity">
    <text evidence="1">Belongs to the P-Pant transferase superfamily. AcpS family.</text>
</comment>
<dbReference type="GeneID" id="109419668"/>
<dbReference type="Pfam" id="PF01648">
    <property type="entry name" value="ACPS"/>
    <property type="match status" value="1"/>
</dbReference>
<evidence type="ECO:0000313" key="12">
    <source>
        <dbReference type="Proteomes" id="UP000069940"/>
    </source>
</evidence>
<dbReference type="InterPro" id="IPR055066">
    <property type="entry name" value="AASDHPPT_N"/>
</dbReference>
<dbReference type="RefSeq" id="XP_019549448.2">
    <property type="nucleotide sequence ID" value="XM_019693903.3"/>
</dbReference>
<dbReference type="PANTHER" id="PTHR12215">
    <property type="entry name" value="PHOSPHOPANTETHEINE TRANSFERASE"/>
    <property type="match status" value="1"/>
</dbReference>
<sequence length="381" mass="43637">MCSQTLNFSCDSVGSSDQLSNRFQFIINSQLIISRCFFRVPFVYIYQFACVLQLFFPQPGCLQNKLPGLPTIFLGSVTTEVIKISNHDTMSLRNGGHVRWAFDLASWRPCLTDLLLATSCIQPEEKARLAKFVFRDDFNASLIGRLMMRRFVHLATGLQYDQIQFDRDLKGKPYLKNEGYVIDFNVSHQGRYSVLAGLVTARDELTDRRAPKIGVDVMKIEYSGGKPLGEFFRLMNRNFSDDEWRYIKGQPTEAEQLEAFMRNWCLKESYVKNVGVGITVDLRKISFSIASKVLDTKKVVCDSKLKLNDELLKDWRFEESLIDKDHCVAVALENFPLDADLSENCFEVIGFDTLVEGHKPLLAIDENYCDGIINKEYKKSK</sequence>
<accession>A0ABM1Z1Q0</accession>
<dbReference type="Gene3D" id="3.90.470.20">
    <property type="entry name" value="4'-phosphopantetheinyl transferase domain"/>
    <property type="match status" value="2"/>
</dbReference>
<evidence type="ECO:0000256" key="7">
    <source>
        <dbReference type="ARBA" id="ARBA00048641"/>
    </source>
</evidence>
<evidence type="ECO:0000259" key="10">
    <source>
        <dbReference type="Pfam" id="PF22624"/>
    </source>
</evidence>
<evidence type="ECO:0000256" key="3">
    <source>
        <dbReference type="ARBA" id="ARBA00016301"/>
    </source>
</evidence>
<evidence type="ECO:0000259" key="9">
    <source>
        <dbReference type="Pfam" id="PF01648"/>
    </source>
</evidence>
<feature type="domain" description="4'-phosphopantetheinyl transferase" evidence="9">
    <location>
        <begin position="213"/>
        <end position="331"/>
    </location>
</feature>
<name>A0ABM1Z1Q0_AEDAL</name>
<feature type="domain" description="4'-phosphopantetheinyl transferase N-terminal" evidence="10">
    <location>
        <begin position="106"/>
        <end position="197"/>
    </location>
</feature>
<evidence type="ECO:0000256" key="8">
    <source>
        <dbReference type="ARBA" id="ARBA00048794"/>
    </source>
</evidence>
<dbReference type="Pfam" id="PF22624">
    <property type="entry name" value="AASDHPPT_N"/>
    <property type="match status" value="1"/>
</dbReference>
<proteinExistence type="inferred from homology"/>
<evidence type="ECO:0000256" key="6">
    <source>
        <dbReference type="ARBA" id="ARBA00033443"/>
    </source>
</evidence>
<keyword evidence="12" id="KW-1185">Reference proteome</keyword>
<dbReference type="InterPro" id="IPR037143">
    <property type="entry name" value="4-PPantetheinyl_Trfase_dom_sf"/>
</dbReference>
<dbReference type="EC" id="2.7.8.7" evidence="2"/>
<evidence type="ECO:0000256" key="1">
    <source>
        <dbReference type="ARBA" id="ARBA00006195"/>
    </source>
</evidence>
<reference evidence="12" key="1">
    <citation type="journal article" date="2015" name="Proc. Natl. Acad. Sci. U.S.A.">
        <title>Genome sequence of the Asian Tiger mosquito, Aedes albopictus, reveals insights into its biology, genetics, and evolution.</title>
        <authorList>
            <person name="Chen X.G."/>
            <person name="Jiang X."/>
            <person name="Gu J."/>
            <person name="Xu M."/>
            <person name="Wu Y."/>
            <person name="Deng Y."/>
            <person name="Zhang C."/>
            <person name="Bonizzoni M."/>
            <person name="Dermauw W."/>
            <person name="Vontas J."/>
            <person name="Armbruster P."/>
            <person name="Huang X."/>
            <person name="Yang Y."/>
            <person name="Zhang H."/>
            <person name="He W."/>
            <person name="Peng H."/>
            <person name="Liu Y."/>
            <person name="Wu K."/>
            <person name="Chen J."/>
            <person name="Lirakis M."/>
            <person name="Topalis P."/>
            <person name="Van Leeuwen T."/>
            <person name="Hall A.B."/>
            <person name="Jiang X."/>
            <person name="Thorpe C."/>
            <person name="Mueller R.L."/>
            <person name="Sun C."/>
            <person name="Waterhouse R.M."/>
            <person name="Yan G."/>
            <person name="Tu Z.J."/>
            <person name="Fang X."/>
            <person name="James A.A."/>
        </authorList>
    </citation>
    <scope>NUCLEOTIDE SEQUENCE [LARGE SCALE GENOMIC DNA]</scope>
    <source>
        <strain evidence="12">Foshan</strain>
    </source>
</reference>
<evidence type="ECO:0000256" key="4">
    <source>
        <dbReference type="ARBA" id="ARBA00022679"/>
    </source>
</evidence>
<organism evidence="11 12">
    <name type="scientific">Aedes albopictus</name>
    <name type="common">Asian tiger mosquito</name>
    <name type="synonym">Stegomyia albopicta</name>
    <dbReference type="NCBI Taxonomy" id="7160"/>
    <lineage>
        <taxon>Eukaryota</taxon>
        <taxon>Metazoa</taxon>
        <taxon>Ecdysozoa</taxon>
        <taxon>Arthropoda</taxon>
        <taxon>Hexapoda</taxon>
        <taxon>Insecta</taxon>
        <taxon>Pterygota</taxon>
        <taxon>Neoptera</taxon>
        <taxon>Endopterygota</taxon>
        <taxon>Diptera</taxon>
        <taxon>Nematocera</taxon>
        <taxon>Culicoidea</taxon>
        <taxon>Culicidae</taxon>
        <taxon>Culicinae</taxon>
        <taxon>Aedini</taxon>
        <taxon>Aedes</taxon>
        <taxon>Stegomyia</taxon>
    </lineage>
</organism>
<dbReference type="InterPro" id="IPR008278">
    <property type="entry name" value="4-PPantetheinyl_Trfase_dom"/>
</dbReference>
<protein>
    <recommendedName>
        <fullName evidence="3">L-aminoadipate-semialdehyde dehydrogenase-phosphopantetheinyl transferase</fullName>
        <ecNumber evidence="2">2.7.8.7</ecNumber>
    </recommendedName>
    <alternativeName>
        <fullName evidence="5">4'-phosphopantetheinyl transferase</fullName>
    </alternativeName>
    <alternativeName>
        <fullName evidence="6">Alpha-aminoadipic semialdehyde dehydrogenase-phosphopantetheinyl transferase</fullName>
    </alternativeName>
</protein>
<comment type="catalytic activity">
    <reaction evidence="7">
        <text>apo-[ACP] + CoA = holo-[ACP] + adenosine 3',5'-bisphosphate + H(+)</text>
        <dbReference type="Rhea" id="RHEA:12068"/>
        <dbReference type="Rhea" id="RHEA-COMP:9685"/>
        <dbReference type="Rhea" id="RHEA-COMP:9690"/>
        <dbReference type="ChEBI" id="CHEBI:15378"/>
        <dbReference type="ChEBI" id="CHEBI:29999"/>
        <dbReference type="ChEBI" id="CHEBI:57287"/>
        <dbReference type="ChEBI" id="CHEBI:58343"/>
        <dbReference type="ChEBI" id="CHEBI:64479"/>
        <dbReference type="EC" id="2.7.8.7"/>
    </reaction>
    <physiologicalReaction direction="left-to-right" evidence="7">
        <dbReference type="Rhea" id="RHEA:12069"/>
    </physiologicalReaction>
</comment>
<dbReference type="EnsemblMetazoa" id="AALFPA23_014142.R20552">
    <property type="protein sequence ID" value="AALFPA23_014142.P20552"/>
    <property type="gene ID" value="AALFPA23_014142"/>
</dbReference>
<dbReference type="InterPro" id="IPR050559">
    <property type="entry name" value="P-Pant_transferase_sf"/>
</dbReference>
<evidence type="ECO:0000313" key="11">
    <source>
        <dbReference type="EnsemblMetazoa" id="AALFPA23_014142.P20552"/>
    </source>
</evidence>
<dbReference type="Proteomes" id="UP000069940">
    <property type="component" value="Unassembled WGS sequence"/>
</dbReference>
<keyword evidence="4" id="KW-0808">Transferase</keyword>
<dbReference type="PANTHER" id="PTHR12215:SF10">
    <property type="entry name" value="L-AMINOADIPATE-SEMIALDEHYDE DEHYDROGENASE-PHOSPHOPANTETHEINYL TRANSFERASE"/>
    <property type="match status" value="1"/>
</dbReference>